<evidence type="ECO:0000313" key="1">
    <source>
        <dbReference type="EMBL" id="ETK94247.1"/>
    </source>
</evidence>
<reference evidence="1" key="1">
    <citation type="submission" date="2013-11" db="EMBL/GenBank/DDBJ databases">
        <title>The Genome Sequence of Phytophthora parasitica CJ02B3.</title>
        <authorList>
            <consortium name="The Broad Institute Genomics Platform"/>
            <person name="Russ C."/>
            <person name="Tyler B."/>
            <person name="Panabieres F."/>
            <person name="Shan W."/>
            <person name="Tripathy S."/>
            <person name="Grunwald N."/>
            <person name="Machado M."/>
            <person name="Johnson C.S."/>
            <person name="Arredondo F."/>
            <person name="Hong C."/>
            <person name="Coffey M."/>
            <person name="Young S.K."/>
            <person name="Zeng Q."/>
            <person name="Gargeya S."/>
            <person name="Fitzgerald M."/>
            <person name="Abouelleil A."/>
            <person name="Alvarado L."/>
            <person name="Chapman S.B."/>
            <person name="Gainer-Dewar J."/>
            <person name="Goldberg J."/>
            <person name="Griggs A."/>
            <person name="Gujja S."/>
            <person name="Hansen M."/>
            <person name="Howarth C."/>
            <person name="Imamovic A."/>
            <person name="Ireland A."/>
            <person name="Larimer J."/>
            <person name="McCowan C."/>
            <person name="Murphy C."/>
            <person name="Pearson M."/>
            <person name="Poon T.W."/>
            <person name="Priest M."/>
            <person name="Roberts A."/>
            <person name="Saif S."/>
            <person name="Shea T."/>
            <person name="Sykes S."/>
            <person name="Wortman J."/>
            <person name="Nusbaum C."/>
            <person name="Birren B."/>
        </authorList>
    </citation>
    <scope>NUCLEOTIDE SEQUENCE [LARGE SCALE GENOMIC DNA]</scope>
    <source>
        <strain evidence="1">CJ02B3</strain>
    </source>
</reference>
<organism evidence="1">
    <name type="scientific">Phytophthora nicotianae</name>
    <name type="common">Potato buckeye rot agent</name>
    <name type="synonym">Phytophthora parasitica</name>
    <dbReference type="NCBI Taxonomy" id="4792"/>
    <lineage>
        <taxon>Eukaryota</taxon>
        <taxon>Sar</taxon>
        <taxon>Stramenopiles</taxon>
        <taxon>Oomycota</taxon>
        <taxon>Peronosporomycetes</taxon>
        <taxon>Peronosporales</taxon>
        <taxon>Peronosporaceae</taxon>
        <taxon>Phytophthora</taxon>
    </lineage>
</organism>
<name>W2HG45_PHYNI</name>
<accession>W2HG45</accession>
<dbReference type="EMBL" id="KI684649">
    <property type="protein sequence ID" value="ETK94247.1"/>
    <property type="molecule type" value="Genomic_DNA"/>
</dbReference>
<dbReference type="AlphaFoldDB" id="W2HG45"/>
<protein>
    <submittedName>
        <fullName evidence="1">Uncharacterized protein</fullName>
    </submittedName>
</protein>
<gene>
    <name evidence="1" type="ORF">L915_02656</name>
</gene>
<dbReference type="Proteomes" id="UP000053236">
    <property type="component" value="Unassembled WGS sequence"/>
</dbReference>
<proteinExistence type="predicted"/>
<sequence length="143" mass="15889">MYRATAARMARAVAAVTATQEEQGISLGLITAHRVVVHHARQLDDAPFTIPDDNTTRQAQALDAEMARLDEQQGQPSTQSDYAELEVLIFGAWVKISIRISSLRGALRLPQHGIFTNGIFHDTHHILPSQVEKTFPIRTHATR</sequence>